<protein>
    <submittedName>
        <fullName evidence="1">Uncharacterized protein</fullName>
    </submittedName>
</protein>
<evidence type="ECO:0000313" key="1">
    <source>
        <dbReference type="EMBL" id="CAA9447165.1"/>
    </source>
</evidence>
<sequence>MPHPSEVQRRRSGANLARALGYLVFLEAGVSGRIVPRTDSGIPGVQYMEAVREEEPNEDE</sequence>
<dbReference type="AlphaFoldDB" id="A0A6J4QLK6"/>
<name>A0A6J4QLK6_9ACTN</name>
<dbReference type="EMBL" id="CADCVH010000017">
    <property type="protein sequence ID" value="CAA9447165.1"/>
    <property type="molecule type" value="Genomic_DNA"/>
</dbReference>
<accession>A0A6J4QLK6</accession>
<proteinExistence type="predicted"/>
<gene>
    <name evidence="1" type="ORF">AVDCRST_MAG02-500</name>
</gene>
<organism evidence="1">
    <name type="scientific">uncultured Rubrobacteraceae bacterium</name>
    <dbReference type="NCBI Taxonomy" id="349277"/>
    <lineage>
        <taxon>Bacteria</taxon>
        <taxon>Bacillati</taxon>
        <taxon>Actinomycetota</taxon>
        <taxon>Rubrobacteria</taxon>
        <taxon>Rubrobacterales</taxon>
        <taxon>Rubrobacteraceae</taxon>
        <taxon>environmental samples</taxon>
    </lineage>
</organism>
<reference evidence="1" key="1">
    <citation type="submission" date="2020-02" db="EMBL/GenBank/DDBJ databases">
        <authorList>
            <person name="Meier V. D."/>
        </authorList>
    </citation>
    <scope>NUCLEOTIDE SEQUENCE</scope>
    <source>
        <strain evidence="1">AVDCRST_MAG02</strain>
    </source>
</reference>